<keyword evidence="1" id="KW-0472">Membrane</keyword>
<feature type="transmembrane region" description="Helical" evidence="1">
    <location>
        <begin position="12"/>
        <end position="37"/>
    </location>
</feature>
<gene>
    <name evidence="3" type="ORF">NCTC10138_01434</name>
</gene>
<dbReference type="RefSeq" id="WP_026389960.1">
    <property type="nucleotide sequence ID" value="NZ_LR215048.1"/>
</dbReference>
<protein>
    <submittedName>
        <fullName evidence="3">Bacterial membrane flanked domain</fullName>
    </submittedName>
</protein>
<proteinExistence type="predicted"/>
<feature type="transmembrane region" description="Helical" evidence="1">
    <location>
        <begin position="49"/>
        <end position="73"/>
    </location>
</feature>
<dbReference type="KEGG" id="aaxa:NCTC10138_01434"/>
<evidence type="ECO:0000256" key="1">
    <source>
        <dbReference type="SAM" id="Phobius"/>
    </source>
</evidence>
<evidence type="ECO:0000313" key="4">
    <source>
        <dbReference type="Proteomes" id="UP000289841"/>
    </source>
</evidence>
<dbReference type="Proteomes" id="UP000289841">
    <property type="component" value="Chromosome"/>
</dbReference>
<feature type="transmembrane region" description="Helical" evidence="1">
    <location>
        <begin position="391"/>
        <end position="414"/>
    </location>
</feature>
<dbReference type="PANTHER" id="PTHR34473:SF2">
    <property type="entry name" value="UPF0699 TRANSMEMBRANE PROTEIN YDBT"/>
    <property type="match status" value="1"/>
</dbReference>
<evidence type="ECO:0000313" key="3">
    <source>
        <dbReference type="EMBL" id="VEU81043.1"/>
    </source>
</evidence>
<dbReference type="AlphaFoldDB" id="A0A449BF07"/>
<feature type="transmembrane region" description="Helical" evidence="1">
    <location>
        <begin position="230"/>
        <end position="256"/>
    </location>
</feature>
<accession>A0A449BF07</accession>
<feature type="domain" description="YdbS-like PH" evidence="2">
    <location>
        <begin position="419"/>
        <end position="491"/>
    </location>
</feature>
<feature type="transmembrane region" description="Helical" evidence="1">
    <location>
        <begin position="364"/>
        <end position="385"/>
    </location>
</feature>
<dbReference type="InterPro" id="IPR005182">
    <property type="entry name" value="YdbS-like_PH"/>
</dbReference>
<dbReference type="PANTHER" id="PTHR34473">
    <property type="entry name" value="UPF0699 TRANSMEMBRANE PROTEIN YDBS"/>
    <property type="match status" value="1"/>
</dbReference>
<feature type="domain" description="YdbS-like PH" evidence="2">
    <location>
        <begin position="255"/>
        <end position="344"/>
    </location>
</feature>
<evidence type="ECO:0000259" key="2">
    <source>
        <dbReference type="Pfam" id="PF03703"/>
    </source>
</evidence>
<keyword evidence="1" id="KW-0812">Transmembrane</keyword>
<feature type="transmembrane region" description="Helical" evidence="1">
    <location>
        <begin position="199"/>
        <end position="218"/>
    </location>
</feature>
<keyword evidence="1" id="KW-1133">Transmembrane helix</keyword>
<keyword evidence="4" id="KW-1185">Reference proteome</keyword>
<organism evidence="3 4">
    <name type="scientific">Haploplasma axanthum</name>
    <name type="common">Acholeplasma axanthum</name>
    <dbReference type="NCBI Taxonomy" id="29552"/>
    <lineage>
        <taxon>Bacteria</taxon>
        <taxon>Bacillati</taxon>
        <taxon>Mycoplasmatota</taxon>
        <taxon>Mollicutes</taxon>
        <taxon>Acholeplasmatales</taxon>
        <taxon>Acholeplasmataceae</taxon>
        <taxon>Haploplasma</taxon>
    </lineage>
</organism>
<dbReference type="EMBL" id="LR215048">
    <property type="protein sequence ID" value="VEU81043.1"/>
    <property type="molecule type" value="Genomic_DNA"/>
</dbReference>
<dbReference type="STRING" id="1278311.GCA_000428705_00125"/>
<reference evidence="3 4" key="1">
    <citation type="submission" date="2019-01" db="EMBL/GenBank/DDBJ databases">
        <authorList>
            <consortium name="Pathogen Informatics"/>
        </authorList>
    </citation>
    <scope>NUCLEOTIDE SEQUENCE [LARGE SCALE GENOMIC DNA]</scope>
    <source>
        <strain evidence="3 4">NCTC10138</strain>
    </source>
</reference>
<feature type="domain" description="YdbS-like PH" evidence="2">
    <location>
        <begin position="79"/>
        <end position="128"/>
    </location>
</feature>
<name>A0A449BF07_HAPAX</name>
<dbReference type="Pfam" id="PF03703">
    <property type="entry name" value="bPH_2"/>
    <property type="match status" value="3"/>
</dbReference>
<sequence>MNNNKYHIAKKSYISVIVTGILSIAISIFGLIVIVFGDENEKLVITSGLPLTLIIIGGVVLLILFLIISWILVNKHVFYDNNDNFIIEKGWLFKRKIAIPYDKIHSIGLKRNIIDLMLGTTKVEFDTGTTVATGSEGRLPLDKDYALVLKEFLEKKKDNPNLVLPSPIDKFETINSEKEVFYRATNKNLLKMGILRQPYLITVMIMIFYFLIIMYPIIISDKSNDSTTVFGLLIAMIVAIIVLTIFFAVYSLIVYYRYELNIDGDSLEYQYGLISKTNYKINKKRINAVHLKQSFLYRLFKKYSLEVSVLGIGDARDNNDNKSSTESKYLMPYANLEEVTSILKYLGYEEVLDNEFIKPKKYRLLNYVVIPGIFISLLHFLPLIFLLDKIAIVYLPTVITGIISYFFCITLLFLRLKNKGYNIKNKFISRTGALSIKTTIINKSKIQSLNFYQSPIYLIERLGIINVKYKELFGTIRLQGYEIEEFEKLKKDIFDFK</sequence>